<dbReference type="NCBIfam" id="TIGR03026">
    <property type="entry name" value="NDP-sugDHase"/>
    <property type="match status" value="1"/>
</dbReference>
<dbReference type="PANTHER" id="PTHR43491:SF2">
    <property type="entry name" value="UDP-N-ACETYL-D-MANNOSAMINE DEHYDROGENASE"/>
    <property type="match status" value="1"/>
</dbReference>
<proteinExistence type="inferred from homology"/>
<dbReference type="PIRSF" id="PIRSF000124">
    <property type="entry name" value="UDPglc_GDPman_dh"/>
    <property type="match status" value="1"/>
</dbReference>
<dbReference type="PIRSF" id="PIRSF500136">
    <property type="entry name" value="UDP_ManNAc_DH"/>
    <property type="match status" value="1"/>
</dbReference>
<dbReference type="AlphaFoldDB" id="H8I4M4"/>
<dbReference type="SUPFAM" id="SSF51735">
    <property type="entry name" value="NAD(P)-binding Rossmann-fold domains"/>
    <property type="match status" value="1"/>
</dbReference>
<reference evidence="10 11" key="1">
    <citation type="journal article" date="2012" name="J. Bacteriol.">
        <title>Complete genome sequence of a thermophilic methanogen, Methanocella conradii HZ254, isolated from Chinese rice field soil.</title>
        <authorList>
            <person name="Lu Z."/>
            <person name="Lu Y."/>
        </authorList>
    </citation>
    <scope>NUCLEOTIDE SEQUENCE [LARGE SCALE GENOMIC DNA]</scope>
    <source>
        <strain evidence="11">DSM 24694 / JCM 17849 / CGMCC 1.5162 / HZ254</strain>
    </source>
</reference>
<gene>
    <name evidence="10" type="ordered locus">Mtc_1451</name>
</gene>
<dbReference type="GO" id="GO:0000271">
    <property type="term" value="P:polysaccharide biosynthetic process"/>
    <property type="evidence" value="ECO:0007669"/>
    <property type="project" value="InterPro"/>
</dbReference>
<evidence type="ECO:0000256" key="5">
    <source>
        <dbReference type="ARBA" id="ARBA00023027"/>
    </source>
</evidence>
<protein>
    <recommendedName>
        <fullName evidence="3">UDP-N-acetyl-D-mannosamine dehydrogenase</fullName>
        <ecNumber evidence="2">1.1.1.336</ecNumber>
    </recommendedName>
    <alternativeName>
        <fullName evidence="6">UDP-ManNAc 6-dehydrogenase</fullName>
    </alternativeName>
</protein>
<evidence type="ECO:0000256" key="6">
    <source>
        <dbReference type="ARBA" id="ARBA00030172"/>
    </source>
</evidence>
<keyword evidence="4" id="KW-0560">Oxidoreductase</keyword>
<dbReference type="Pfam" id="PF03720">
    <property type="entry name" value="UDPG_MGDP_dh_C"/>
    <property type="match status" value="1"/>
</dbReference>
<dbReference type="InterPro" id="IPR017476">
    <property type="entry name" value="UDP-Glc/GDP-Man"/>
</dbReference>
<comment type="similarity">
    <text evidence="1 8">Belongs to the UDP-glucose/GDP-mannose dehydrogenase family.</text>
</comment>
<dbReference type="Pfam" id="PF03721">
    <property type="entry name" value="UDPG_MGDP_dh_N"/>
    <property type="match status" value="1"/>
</dbReference>
<evidence type="ECO:0000256" key="7">
    <source>
        <dbReference type="ARBA" id="ARBA00049130"/>
    </source>
</evidence>
<dbReference type="Pfam" id="PF00984">
    <property type="entry name" value="UDPG_MGDP_dh"/>
    <property type="match status" value="1"/>
</dbReference>
<dbReference type="GO" id="GO:0089714">
    <property type="term" value="F:UDP-N-acetyl-D-mannosamine dehydrogenase activity"/>
    <property type="evidence" value="ECO:0007669"/>
    <property type="project" value="UniProtKB-EC"/>
</dbReference>
<keyword evidence="5" id="KW-0520">NAD</keyword>
<dbReference type="InterPro" id="IPR008927">
    <property type="entry name" value="6-PGluconate_DH-like_C_sf"/>
</dbReference>
<accession>H8I4M4</accession>
<evidence type="ECO:0000313" key="10">
    <source>
        <dbReference type="EMBL" id="AFD00203.1"/>
    </source>
</evidence>
<dbReference type="InterPro" id="IPR014026">
    <property type="entry name" value="UDP-Glc/GDP-Man_DH_dimer"/>
</dbReference>
<dbReference type="EC" id="1.1.1.336" evidence="2"/>
<dbReference type="InterPro" id="IPR036291">
    <property type="entry name" value="NAD(P)-bd_dom_sf"/>
</dbReference>
<dbReference type="PANTHER" id="PTHR43491">
    <property type="entry name" value="UDP-N-ACETYL-D-MANNOSAMINE DEHYDROGENASE"/>
    <property type="match status" value="1"/>
</dbReference>
<dbReference type="SUPFAM" id="SSF52413">
    <property type="entry name" value="UDP-glucose/GDP-mannose dehydrogenase C-terminal domain"/>
    <property type="match status" value="1"/>
</dbReference>
<sequence>MIKLNEILIEKIRNRSAKICIVGLGYVGLPTAVFFAEKGFRVIGCDIKESFVELVNSGNSPLEDLELGDRIAKAVSSGAFFATTNTREAVEKNDIILIIVPTPTGDGFEPDLSYIISAGESVAKGLHRGHLVILESTVYPGVTEEVLKPILEKSGLKAGVDFGLAYCPERYNPGDEEHTIDKVTRVLGSTDKQWAETAAELYRCITNVYPVANIKTAEMAKIIENAQRDLNIALMNEIALICERMGLDVMEVIKAAATKWNFHVYYPGAGVGGHCLPKDPWYLVKAAEKHGYHAEVITAGRRINDYMPRHMFELLVKAMNRAGKPIKGSKIVVLGLSYKENIGDIRNSPSGILIKEVKEMGGIVYSVDQYIDEKTAAHEFKVDKHFQKPDSVFLDADAIVLMTAHKEFEKMDFGLIKKEMRVNPVIVDGRMIYQPKEVKKKGFIYEVIGGGL</sequence>
<name>H8I4M4_METCZ</name>
<dbReference type="InterPro" id="IPR014027">
    <property type="entry name" value="UDP-Glc/GDP-Man_DH_C"/>
</dbReference>
<evidence type="ECO:0000256" key="8">
    <source>
        <dbReference type="PIRNR" id="PIRNR000124"/>
    </source>
</evidence>
<dbReference type="SUPFAM" id="SSF48179">
    <property type="entry name" value="6-phosphogluconate dehydrogenase C-terminal domain-like"/>
    <property type="match status" value="1"/>
</dbReference>
<evidence type="ECO:0000256" key="3">
    <source>
        <dbReference type="ARBA" id="ARBA00016796"/>
    </source>
</evidence>
<feature type="domain" description="UDP-glucose/GDP-mannose dehydrogenase C-terminal" evidence="9">
    <location>
        <begin position="332"/>
        <end position="435"/>
    </location>
</feature>
<dbReference type="InterPro" id="IPR036220">
    <property type="entry name" value="UDP-Glc/GDP-Man_DH_C_sf"/>
</dbReference>
<organism evidence="10 11">
    <name type="scientific">Methanocella conradii (strain DSM 24694 / JCM 17849 / CGMCC 1.5162 / HZ254)</name>
    <dbReference type="NCBI Taxonomy" id="1041930"/>
    <lineage>
        <taxon>Archaea</taxon>
        <taxon>Methanobacteriati</taxon>
        <taxon>Methanobacteriota</taxon>
        <taxon>Stenosarchaea group</taxon>
        <taxon>Methanomicrobia</taxon>
        <taxon>Methanocellales</taxon>
        <taxon>Methanocellaceae</taxon>
        <taxon>Methanocella</taxon>
    </lineage>
</organism>
<dbReference type="GO" id="GO:0051287">
    <property type="term" value="F:NAD binding"/>
    <property type="evidence" value="ECO:0007669"/>
    <property type="project" value="InterPro"/>
</dbReference>
<comment type="catalytic activity">
    <reaction evidence="7">
        <text>UDP-N-acetyl-alpha-D-mannosamine + 2 NAD(+) + H2O = UDP-N-acetyl-alpha-D-mannosaminouronate + 2 NADH + 3 H(+)</text>
        <dbReference type="Rhea" id="RHEA:25780"/>
        <dbReference type="ChEBI" id="CHEBI:15377"/>
        <dbReference type="ChEBI" id="CHEBI:15378"/>
        <dbReference type="ChEBI" id="CHEBI:57540"/>
        <dbReference type="ChEBI" id="CHEBI:57945"/>
        <dbReference type="ChEBI" id="CHEBI:68623"/>
        <dbReference type="ChEBI" id="CHEBI:70731"/>
        <dbReference type="EC" id="1.1.1.336"/>
    </reaction>
</comment>
<dbReference type="HOGENOM" id="CLU_023810_3_1_2"/>
<dbReference type="KEGG" id="mez:Mtc_1451"/>
<evidence type="ECO:0000256" key="2">
    <source>
        <dbReference type="ARBA" id="ARBA00012935"/>
    </source>
</evidence>
<dbReference type="InterPro" id="IPR028359">
    <property type="entry name" value="UDP_ManNAc/GlcNAc_DH"/>
</dbReference>
<dbReference type="GO" id="GO:0016628">
    <property type="term" value="F:oxidoreductase activity, acting on the CH-CH group of donors, NAD or NADP as acceptor"/>
    <property type="evidence" value="ECO:0007669"/>
    <property type="project" value="InterPro"/>
</dbReference>
<evidence type="ECO:0000256" key="4">
    <source>
        <dbReference type="ARBA" id="ARBA00023002"/>
    </source>
</evidence>
<dbReference type="SMART" id="SM00984">
    <property type="entry name" value="UDPG_MGDP_dh_C"/>
    <property type="match status" value="1"/>
</dbReference>
<evidence type="ECO:0000313" key="11">
    <source>
        <dbReference type="Proteomes" id="UP000005233"/>
    </source>
</evidence>
<dbReference type="eggNOG" id="arCOG00252">
    <property type="taxonomic scope" value="Archaea"/>
</dbReference>
<dbReference type="GeneID" id="11971580"/>
<evidence type="ECO:0000259" key="9">
    <source>
        <dbReference type="SMART" id="SM00984"/>
    </source>
</evidence>
<dbReference type="RefSeq" id="WP_014406034.1">
    <property type="nucleotide sequence ID" value="NC_017034.1"/>
</dbReference>
<dbReference type="Gene3D" id="3.40.50.720">
    <property type="entry name" value="NAD(P)-binding Rossmann-like Domain"/>
    <property type="match status" value="2"/>
</dbReference>
<dbReference type="Proteomes" id="UP000005233">
    <property type="component" value="Chromosome"/>
</dbReference>
<dbReference type="EMBL" id="CP003243">
    <property type="protein sequence ID" value="AFD00203.1"/>
    <property type="molecule type" value="Genomic_DNA"/>
</dbReference>
<dbReference type="InterPro" id="IPR001732">
    <property type="entry name" value="UDP-Glc/GDP-Man_DH_N"/>
</dbReference>
<dbReference type="STRING" id="1041930.Mtc_1451"/>
<evidence type="ECO:0000256" key="1">
    <source>
        <dbReference type="ARBA" id="ARBA00006601"/>
    </source>
</evidence>
<keyword evidence="11" id="KW-1185">Reference proteome</keyword>